<sequence>MDSLYTVDVWLFYAINHGWSNGVFDTLMPIVTSSTYWRPVYVAGILALLIWGGARGRWCAAALLVTVAIVDPASHHLLKEPIQRLRPYLALGDVHQLAGSGGGSFPSNHALNNAAAAMILAWFYPHRRILWWSIAVIIALSRVYVGVHYPSDVLGGFVMGMLAGWVMIAIVRRVNTTVPERLRFTPAA</sequence>
<keyword evidence="1" id="KW-0472">Membrane</keyword>
<dbReference type="SUPFAM" id="SSF48317">
    <property type="entry name" value="Acid phosphatase/Vanadium-dependent haloperoxidase"/>
    <property type="match status" value="1"/>
</dbReference>
<dbReference type="PANTHER" id="PTHR14969">
    <property type="entry name" value="SPHINGOSINE-1-PHOSPHATE PHOSPHOHYDROLASE"/>
    <property type="match status" value="1"/>
</dbReference>
<gene>
    <name evidence="3" type="ORF">BGO89_04525</name>
</gene>
<reference evidence="3 4" key="1">
    <citation type="submission" date="2016-09" db="EMBL/GenBank/DDBJ databases">
        <title>Genome-resolved meta-omics ties microbial dynamics to process performance in biotechnology for thiocyanate degradation.</title>
        <authorList>
            <person name="Kantor R.S."/>
            <person name="Huddy R.J."/>
            <person name="Iyer R."/>
            <person name="Thomas B.C."/>
            <person name="Brown C.T."/>
            <person name="Anantharaman K."/>
            <person name="Tringe S."/>
            <person name="Hettich R.L."/>
            <person name="Harrison S.T."/>
            <person name="Banfield J.F."/>
        </authorList>
    </citation>
    <scope>NUCLEOTIDE SEQUENCE [LARGE SCALE GENOMIC DNA]</scope>
    <source>
        <strain evidence="3">59-99</strain>
    </source>
</reference>
<feature type="transmembrane region" description="Helical" evidence="1">
    <location>
        <begin position="36"/>
        <end position="54"/>
    </location>
</feature>
<evidence type="ECO:0000313" key="4">
    <source>
        <dbReference type="Proteomes" id="UP000184233"/>
    </source>
</evidence>
<name>A0A1M3L5U3_9BACT</name>
<keyword evidence="1" id="KW-1133">Transmembrane helix</keyword>
<keyword evidence="1" id="KW-0812">Transmembrane</keyword>
<dbReference type="EMBL" id="MKVH01000003">
    <property type="protein sequence ID" value="OJX60834.1"/>
    <property type="molecule type" value="Genomic_DNA"/>
</dbReference>
<feature type="transmembrane region" description="Helical" evidence="1">
    <location>
        <begin position="153"/>
        <end position="171"/>
    </location>
</feature>
<dbReference type="InterPro" id="IPR000326">
    <property type="entry name" value="PAP2/HPO"/>
</dbReference>
<evidence type="ECO:0000313" key="3">
    <source>
        <dbReference type="EMBL" id="OJX60834.1"/>
    </source>
</evidence>
<dbReference type="SMART" id="SM00014">
    <property type="entry name" value="acidPPc"/>
    <property type="match status" value="1"/>
</dbReference>
<evidence type="ECO:0000259" key="2">
    <source>
        <dbReference type="SMART" id="SM00014"/>
    </source>
</evidence>
<proteinExistence type="predicted"/>
<accession>A0A1M3L5U3</accession>
<organism evidence="3 4">
    <name type="scientific">Candidatus Kapaibacterium thiocyanatum</name>
    <dbReference type="NCBI Taxonomy" id="1895771"/>
    <lineage>
        <taxon>Bacteria</taxon>
        <taxon>Pseudomonadati</taxon>
        <taxon>Candidatus Kapaibacteriota</taxon>
        <taxon>Candidatus Kapaibacteriia</taxon>
        <taxon>Candidatus Kapaibacteriales</taxon>
        <taxon>Candidatus Kapaibacteriaceae</taxon>
        <taxon>Candidatus Kapaibacterium</taxon>
    </lineage>
</organism>
<dbReference type="InterPro" id="IPR036938">
    <property type="entry name" value="PAP2/HPO_sf"/>
</dbReference>
<dbReference type="Pfam" id="PF01569">
    <property type="entry name" value="PAP2"/>
    <property type="match status" value="1"/>
</dbReference>
<protein>
    <recommendedName>
        <fullName evidence="2">Phosphatidic acid phosphatase type 2/haloperoxidase domain-containing protein</fullName>
    </recommendedName>
</protein>
<dbReference type="Gene3D" id="1.20.144.10">
    <property type="entry name" value="Phosphatidic acid phosphatase type 2/haloperoxidase"/>
    <property type="match status" value="1"/>
</dbReference>
<dbReference type="PANTHER" id="PTHR14969:SF13">
    <property type="entry name" value="AT30094P"/>
    <property type="match status" value="1"/>
</dbReference>
<dbReference type="AlphaFoldDB" id="A0A1M3L5U3"/>
<comment type="caution">
    <text evidence="3">The sequence shown here is derived from an EMBL/GenBank/DDBJ whole genome shotgun (WGS) entry which is preliminary data.</text>
</comment>
<evidence type="ECO:0000256" key="1">
    <source>
        <dbReference type="SAM" id="Phobius"/>
    </source>
</evidence>
<dbReference type="STRING" id="1895771.BGO89_04525"/>
<feature type="transmembrane region" description="Helical" evidence="1">
    <location>
        <begin position="129"/>
        <end position="147"/>
    </location>
</feature>
<feature type="domain" description="Phosphatidic acid phosphatase type 2/haloperoxidase" evidence="2">
    <location>
        <begin position="58"/>
        <end position="168"/>
    </location>
</feature>
<dbReference type="Proteomes" id="UP000184233">
    <property type="component" value="Unassembled WGS sequence"/>
</dbReference>